<feature type="domain" description="Beta-lactamase-related" evidence="2">
    <location>
        <begin position="108"/>
        <end position="408"/>
    </location>
</feature>
<dbReference type="SUPFAM" id="SSF56601">
    <property type="entry name" value="beta-lactamase/transpeptidase-like"/>
    <property type="match status" value="1"/>
</dbReference>
<dbReference type="RefSeq" id="WP_141237335.1">
    <property type="nucleotide sequence ID" value="NZ_BSNC01000005.1"/>
</dbReference>
<organism evidence="3 4">
    <name type="scientific">Paraferrimonas sedimenticola</name>
    <dbReference type="NCBI Taxonomy" id="375674"/>
    <lineage>
        <taxon>Bacteria</taxon>
        <taxon>Pseudomonadati</taxon>
        <taxon>Pseudomonadota</taxon>
        <taxon>Gammaproteobacteria</taxon>
        <taxon>Alteromonadales</taxon>
        <taxon>Ferrimonadaceae</taxon>
        <taxon>Paraferrimonas</taxon>
    </lineage>
</organism>
<dbReference type="Proteomes" id="UP001161422">
    <property type="component" value="Unassembled WGS sequence"/>
</dbReference>
<keyword evidence="1" id="KW-0732">Signal</keyword>
<evidence type="ECO:0000313" key="4">
    <source>
        <dbReference type="Proteomes" id="UP001161422"/>
    </source>
</evidence>
<dbReference type="InterPro" id="IPR001466">
    <property type="entry name" value="Beta-lactam-related"/>
</dbReference>
<protein>
    <recommendedName>
        <fullName evidence="2">Beta-lactamase-related domain-containing protein</fullName>
    </recommendedName>
</protein>
<name>A0AA37RYW5_9GAMM</name>
<reference evidence="3" key="2">
    <citation type="submission" date="2023-01" db="EMBL/GenBank/DDBJ databases">
        <title>Draft genome sequence of Paraferrimonas sedimenticola strain NBRC 101628.</title>
        <authorList>
            <person name="Sun Q."/>
            <person name="Mori K."/>
        </authorList>
    </citation>
    <scope>NUCLEOTIDE SEQUENCE</scope>
    <source>
        <strain evidence="3">NBRC 101628</strain>
    </source>
</reference>
<dbReference type="InterPro" id="IPR050789">
    <property type="entry name" value="Diverse_Enzym_Activities"/>
</dbReference>
<dbReference type="PANTHER" id="PTHR43283">
    <property type="entry name" value="BETA-LACTAMASE-RELATED"/>
    <property type="match status" value="1"/>
</dbReference>
<accession>A0AA37RYW5</accession>
<comment type="caution">
    <text evidence="3">The sequence shown here is derived from an EMBL/GenBank/DDBJ whole genome shotgun (WGS) entry which is preliminary data.</text>
</comment>
<dbReference type="InterPro" id="IPR012338">
    <property type="entry name" value="Beta-lactam/transpept-like"/>
</dbReference>
<proteinExistence type="predicted"/>
<feature type="chain" id="PRO_5041238696" description="Beta-lactamase-related domain-containing protein" evidence="1">
    <location>
        <begin position="27"/>
        <end position="425"/>
    </location>
</feature>
<evidence type="ECO:0000256" key="1">
    <source>
        <dbReference type="SAM" id="SignalP"/>
    </source>
</evidence>
<dbReference type="AlphaFoldDB" id="A0AA37RYW5"/>
<keyword evidence="4" id="KW-1185">Reference proteome</keyword>
<dbReference type="Pfam" id="PF00144">
    <property type="entry name" value="Beta-lactamase"/>
    <property type="match status" value="1"/>
</dbReference>
<sequence>MKRSVIALTLASVMTAGMMTAGMAHAVDSAGKTRVEMGANETNLLHPDQNRYTYKHMSEFLHTKQIDSGDVKDSIVLPYAKKQLGLEFTFSHQGKTLELGEMLNKHRADAFVVLKDGEIVMEEYFDGQTYRTQHQMMSVTKSFTGILGATLVAEGKLDRDALVSKYIPELADSAFGDATVGQVLDMTNNLKYSEHYEDPNAEVFQHAKTVGLTPMEEGYQGPKTIHDFLKGLSKDGDRPHGQEFHYLTANTDVIGWLISTVEGKPYSDVLEERIWSKIGAERGAYIMSDAASVGLASGGLNGMARDMAKFGQMLADGGKNLRGEQLIHPDAIKSTEQGGNPAKFAKGGYSYDGAVLEGWSYKNQFWHSMNENKAYTALGIFGQWIYVDPTANVVVVRQASQVESLNDPNDAEMLSAINAIIKALD</sequence>
<dbReference type="Gene3D" id="3.40.710.10">
    <property type="entry name" value="DD-peptidase/beta-lactamase superfamily"/>
    <property type="match status" value="1"/>
</dbReference>
<gene>
    <name evidence="3" type="ORF">GCM10007895_24080</name>
</gene>
<evidence type="ECO:0000313" key="3">
    <source>
        <dbReference type="EMBL" id="GLP97102.1"/>
    </source>
</evidence>
<reference evidence="3" key="1">
    <citation type="journal article" date="2014" name="Int. J. Syst. Evol. Microbiol.">
        <title>Complete genome sequence of Corynebacterium casei LMG S-19264T (=DSM 44701T), isolated from a smear-ripened cheese.</title>
        <authorList>
            <consortium name="US DOE Joint Genome Institute (JGI-PGF)"/>
            <person name="Walter F."/>
            <person name="Albersmeier A."/>
            <person name="Kalinowski J."/>
            <person name="Ruckert C."/>
        </authorList>
    </citation>
    <scope>NUCLEOTIDE SEQUENCE</scope>
    <source>
        <strain evidence="3">NBRC 101628</strain>
    </source>
</reference>
<dbReference type="PANTHER" id="PTHR43283:SF7">
    <property type="entry name" value="BETA-LACTAMASE-RELATED DOMAIN-CONTAINING PROTEIN"/>
    <property type="match status" value="1"/>
</dbReference>
<evidence type="ECO:0000259" key="2">
    <source>
        <dbReference type="Pfam" id="PF00144"/>
    </source>
</evidence>
<feature type="signal peptide" evidence="1">
    <location>
        <begin position="1"/>
        <end position="26"/>
    </location>
</feature>
<dbReference type="EMBL" id="BSNC01000005">
    <property type="protein sequence ID" value="GLP97102.1"/>
    <property type="molecule type" value="Genomic_DNA"/>
</dbReference>